<dbReference type="Proteomes" id="UP000813463">
    <property type="component" value="Chromosome 4"/>
</dbReference>
<feature type="transmembrane region" description="Helical" evidence="4">
    <location>
        <begin position="103"/>
        <end position="129"/>
    </location>
</feature>
<evidence type="ECO:0000256" key="4">
    <source>
        <dbReference type="SAM" id="Phobius"/>
    </source>
</evidence>
<comment type="similarity">
    <text evidence="2">Belongs to the MscS (TC 1.A.23) family.</text>
</comment>
<accession>A0ABM3RUW9</accession>
<feature type="transmembrane region" description="Helical" evidence="4">
    <location>
        <begin position="189"/>
        <end position="209"/>
    </location>
</feature>
<dbReference type="PANTHER" id="PTHR31618">
    <property type="entry name" value="MECHANOSENSITIVE ION CHANNEL PROTEIN 5"/>
    <property type="match status" value="1"/>
</dbReference>
<evidence type="ECO:0000313" key="6">
    <source>
        <dbReference type="RefSeq" id="XP_056699413.1"/>
    </source>
</evidence>
<feature type="transmembrane region" description="Helical" evidence="4">
    <location>
        <begin position="221"/>
        <end position="241"/>
    </location>
</feature>
<feature type="region of interest" description="Disordered" evidence="3">
    <location>
        <begin position="568"/>
        <end position="593"/>
    </location>
</feature>
<dbReference type="InterPro" id="IPR023408">
    <property type="entry name" value="MscS_beta-dom_sf"/>
</dbReference>
<evidence type="ECO:0000256" key="1">
    <source>
        <dbReference type="ARBA" id="ARBA00004141"/>
    </source>
</evidence>
<sequence>MDPLKLHSKSDPATSHENLNQVVCRSSHIQNSFPHVVNFDEEDDFSTMPPKFVRKKLRYLTLDLIVGNIIRPSAYILQRVGVWLICFLVLCVCLVLMPIGVTLVYSCILTVALATLPLLIVSLLITRFFQFIKYGYDYKKLTNFKHLIRGWLYIDVAMVLVGLWIFFPIAKYVPSLKQVMVLDLPFTKWVEIITIMCGFYLISYVIYLFTHQLTRIINARLSLNVAQACSEIIDGLIFWWAEHEVIKRVPTFKQHEILGLLTRKWIRVSILVLIGYNVITLFIHLTVLSLRSICKQRGSQEAAHGGFWQNVLGKHLHTKYVVYFANGMKLSISFIMSSLLLLLSWQLYFGSRLDMKLAKAKSFWHFGLWTFVSLLVCSFLWLIKTFVLLAWEVNTVYHRLEPRIVDISQLLYFLGILGCSKHDIFRFRHKIAEGYEDETPVGTKGVFLRSYIGDSISIFFRSISKGSSKKLIVEKKEMVKNDLLILKEHRYPTMDDLQRASHYFLMAKKHLLKETYISDILKTFDQTGDNREILKKLIIGHREEQNNIEGKLLLKIFTFSSRNSWSIHEEEDGKEEQDHVAQDSSSSDGKQSNNCEWEHFVRLFPSIRTEHPIPLSEIQTWVERAHNQCMFLANTLSSADEVSGCLNKIISWLLIGATFIMWLLLTGLATTQVLVLVASPLLAATFVFGNTCKTLFEGILFVYVVHPLDVGDLCIIDKNMMEVTAIGIWTTTFSKVDICGTQEVVIYPNLELANRVIINHKTKFDWSDCVEFNMGYVRNTNINLQQELSDSVNCELVKKKFDILPSSLNLTVSAVGGSIKLVIRLKYKSDNTTSWTYSECLRRKDQLQADFYLLMQDVISKFKADQKGN</sequence>
<keyword evidence="4" id="KW-0812">Transmembrane</keyword>
<feature type="transmembrane region" description="Helical" evidence="4">
    <location>
        <begin position="330"/>
        <end position="348"/>
    </location>
</feature>
<feature type="transmembrane region" description="Helical" evidence="4">
    <location>
        <begin position="368"/>
        <end position="391"/>
    </location>
</feature>
<organism evidence="5 6">
    <name type="scientific">Spinacia oleracea</name>
    <name type="common">Spinach</name>
    <dbReference type="NCBI Taxonomy" id="3562"/>
    <lineage>
        <taxon>Eukaryota</taxon>
        <taxon>Viridiplantae</taxon>
        <taxon>Streptophyta</taxon>
        <taxon>Embryophyta</taxon>
        <taxon>Tracheophyta</taxon>
        <taxon>Spermatophyta</taxon>
        <taxon>Magnoliopsida</taxon>
        <taxon>eudicotyledons</taxon>
        <taxon>Gunneridae</taxon>
        <taxon>Pentapetalae</taxon>
        <taxon>Caryophyllales</taxon>
        <taxon>Chenopodiaceae</taxon>
        <taxon>Chenopodioideae</taxon>
        <taxon>Anserineae</taxon>
        <taxon>Spinacia</taxon>
    </lineage>
</organism>
<name>A0ABM3RUW9_SPIOL</name>
<feature type="transmembrane region" description="Helical" evidence="4">
    <location>
        <begin position="645"/>
        <end position="665"/>
    </location>
</feature>
<dbReference type="InterPro" id="IPR010920">
    <property type="entry name" value="LSM_dom_sf"/>
</dbReference>
<comment type="subcellular location">
    <subcellularLocation>
        <location evidence="1">Membrane</location>
        <topology evidence="1">Multi-pass membrane protein</topology>
    </subcellularLocation>
</comment>
<dbReference type="Gene3D" id="2.30.30.60">
    <property type="match status" value="1"/>
</dbReference>
<feature type="transmembrane region" description="Helical" evidence="4">
    <location>
        <begin position="80"/>
        <end position="97"/>
    </location>
</feature>
<keyword evidence="4" id="KW-0472">Membrane</keyword>
<proteinExistence type="inferred from homology"/>
<feature type="transmembrane region" description="Helical" evidence="4">
    <location>
        <begin position="150"/>
        <end position="169"/>
    </location>
</feature>
<protein>
    <submittedName>
        <fullName evidence="6">Mechanosensitive ion channel protein 9 isoform X1</fullName>
    </submittedName>
</protein>
<dbReference type="PANTHER" id="PTHR31618:SF7">
    <property type="entry name" value="MECHANOSENSITIVE ION CHANNEL PROTEIN"/>
    <property type="match status" value="1"/>
</dbReference>
<dbReference type="InterPro" id="IPR016688">
    <property type="entry name" value="MscS-like_plants/fungi"/>
</dbReference>
<evidence type="ECO:0000313" key="5">
    <source>
        <dbReference type="Proteomes" id="UP000813463"/>
    </source>
</evidence>
<reference evidence="6" key="2">
    <citation type="submission" date="2025-08" db="UniProtKB">
        <authorList>
            <consortium name="RefSeq"/>
        </authorList>
    </citation>
    <scope>IDENTIFICATION</scope>
    <source>
        <tissue evidence="6">Leaf</tissue>
    </source>
</reference>
<evidence type="ECO:0000256" key="3">
    <source>
        <dbReference type="SAM" id="MobiDB-lite"/>
    </source>
</evidence>
<reference evidence="5" key="1">
    <citation type="journal article" date="2021" name="Nat. Commun.">
        <title>Genomic analyses provide insights into spinach domestication and the genetic basis of agronomic traits.</title>
        <authorList>
            <person name="Cai X."/>
            <person name="Sun X."/>
            <person name="Xu C."/>
            <person name="Sun H."/>
            <person name="Wang X."/>
            <person name="Ge C."/>
            <person name="Zhang Z."/>
            <person name="Wang Q."/>
            <person name="Fei Z."/>
            <person name="Jiao C."/>
            <person name="Wang Q."/>
        </authorList>
    </citation>
    <scope>NUCLEOTIDE SEQUENCE [LARGE SCALE GENOMIC DNA]</scope>
    <source>
        <strain evidence="5">cv. Varoflay</strain>
    </source>
</reference>
<keyword evidence="4" id="KW-1133">Transmembrane helix</keyword>
<feature type="compositionally biased region" description="Polar residues" evidence="3">
    <location>
        <begin position="582"/>
        <end position="593"/>
    </location>
</feature>
<gene>
    <name evidence="6" type="primary">LOC110801794</name>
</gene>
<dbReference type="SUPFAM" id="SSF50182">
    <property type="entry name" value="Sm-like ribonucleoproteins"/>
    <property type="match status" value="1"/>
</dbReference>
<evidence type="ECO:0000256" key="2">
    <source>
        <dbReference type="ARBA" id="ARBA00008017"/>
    </source>
</evidence>
<dbReference type="GeneID" id="110801794"/>
<feature type="transmembrane region" description="Helical" evidence="4">
    <location>
        <begin position="265"/>
        <end position="290"/>
    </location>
</feature>
<dbReference type="RefSeq" id="XP_056699413.1">
    <property type="nucleotide sequence ID" value="XM_056843435.1"/>
</dbReference>
<keyword evidence="5" id="KW-1185">Reference proteome</keyword>